<dbReference type="Pfam" id="PF03466">
    <property type="entry name" value="LysR_substrate"/>
    <property type="match status" value="1"/>
</dbReference>
<keyword evidence="2" id="KW-0805">Transcription regulation</keyword>
<keyword evidence="5" id="KW-0804">Transcription</keyword>
<dbReference type="InterPro" id="IPR036390">
    <property type="entry name" value="WH_DNA-bd_sf"/>
</dbReference>
<reference evidence="7 8" key="1">
    <citation type="submission" date="2017-09" db="EMBL/GenBank/DDBJ databases">
        <title>Draft Genome Sequence of Corynebacterium accolens AH4003.</title>
        <authorList>
            <person name="Chen Y."/>
            <person name="Oosthuysen W.F."/>
            <person name="Kelley S."/>
            <person name="Horswill A."/>
        </authorList>
    </citation>
    <scope>NUCLEOTIDE SEQUENCE [LARGE SCALE GENOMIC DNA]</scope>
    <source>
        <strain evidence="7 8">AH4003</strain>
    </source>
</reference>
<dbReference type="Proteomes" id="UP000218690">
    <property type="component" value="Unassembled WGS sequence"/>
</dbReference>
<evidence type="ECO:0000259" key="6">
    <source>
        <dbReference type="PROSITE" id="PS50931"/>
    </source>
</evidence>
<dbReference type="PANTHER" id="PTHR30579">
    <property type="entry name" value="TRANSCRIPTIONAL REGULATOR"/>
    <property type="match status" value="1"/>
</dbReference>
<dbReference type="InterPro" id="IPR000847">
    <property type="entry name" value="LysR_HTH_N"/>
</dbReference>
<evidence type="ECO:0000256" key="2">
    <source>
        <dbReference type="ARBA" id="ARBA00023015"/>
    </source>
</evidence>
<accession>A0A2A4AHC6</accession>
<dbReference type="PROSITE" id="PS50931">
    <property type="entry name" value="HTH_LYSR"/>
    <property type="match status" value="1"/>
</dbReference>
<dbReference type="InterPro" id="IPR036388">
    <property type="entry name" value="WH-like_DNA-bd_sf"/>
</dbReference>
<dbReference type="SUPFAM" id="SSF53850">
    <property type="entry name" value="Periplasmic binding protein-like II"/>
    <property type="match status" value="1"/>
</dbReference>
<proteinExistence type="inferred from homology"/>
<dbReference type="PANTHER" id="PTHR30579:SF2">
    <property type="entry name" value="HTH-TYPE TRANSCRIPTIONAL REGULATOR ARGP"/>
    <property type="match status" value="1"/>
</dbReference>
<evidence type="ECO:0000313" key="8">
    <source>
        <dbReference type="Proteomes" id="UP000218690"/>
    </source>
</evidence>
<organism evidence="7 8">
    <name type="scientific">Corynebacterium accolens</name>
    <dbReference type="NCBI Taxonomy" id="38284"/>
    <lineage>
        <taxon>Bacteria</taxon>
        <taxon>Bacillati</taxon>
        <taxon>Actinomycetota</taxon>
        <taxon>Actinomycetes</taxon>
        <taxon>Mycobacteriales</taxon>
        <taxon>Corynebacteriaceae</taxon>
        <taxon>Corynebacterium</taxon>
    </lineage>
</organism>
<dbReference type="InterPro" id="IPR017685">
    <property type="entry name" value="ArgP"/>
</dbReference>
<name>A0A2A4AHC6_9CORY</name>
<dbReference type="GO" id="GO:0003700">
    <property type="term" value="F:DNA-binding transcription factor activity"/>
    <property type="evidence" value="ECO:0007669"/>
    <property type="project" value="InterPro"/>
</dbReference>
<comment type="caution">
    <text evidence="7">The sequence shown here is derived from an EMBL/GenBank/DDBJ whole genome shotgun (WGS) entry which is preliminary data.</text>
</comment>
<dbReference type="EMBL" id="NWBP01000036">
    <property type="protein sequence ID" value="PCC81891.1"/>
    <property type="molecule type" value="Genomic_DNA"/>
</dbReference>
<feature type="domain" description="HTH lysR-type" evidence="6">
    <location>
        <begin position="1"/>
        <end position="57"/>
    </location>
</feature>
<keyword evidence="4" id="KW-0010">Activator</keyword>
<dbReference type="GO" id="GO:0003677">
    <property type="term" value="F:DNA binding"/>
    <property type="evidence" value="ECO:0007669"/>
    <property type="project" value="UniProtKB-KW"/>
</dbReference>
<gene>
    <name evidence="7" type="ORF">COM45_11870</name>
</gene>
<dbReference type="NCBIfam" id="NF002964">
    <property type="entry name" value="PRK03635.1"/>
    <property type="match status" value="1"/>
</dbReference>
<evidence type="ECO:0000256" key="1">
    <source>
        <dbReference type="ARBA" id="ARBA00009437"/>
    </source>
</evidence>
<dbReference type="Gene3D" id="3.40.190.290">
    <property type="match status" value="1"/>
</dbReference>
<dbReference type="SUPFAM" id="SSF46785">
    <property type="entry name" value="Winged helix' DNA-binding domain"/>
    <property type="match status" value="1"/>
</dbReference>
<evidence type="ECO:0000313" key="7">
    <source>
        <dbReference type="EMBL" id="PCC81891.1"/>
    </source>
</evidence>
<dbReference type="InterPro" id="IPR005119">
    <property type="entry name" value="LysR_subst-bd"/>
</dbReference>
<dbReference type="InterPro" id="IPR050176">
    <property type="entry name" value="LTTR"/>
</dbReference>
<protein>
    <submittedName>
        <fullName evidence="7">Transcriptional regulator ArgP</fullName>
    </submittedName>
</protein>
<dbReference type="Gene3D" id="1.10.10.10">
    <property type="entry name" value="Winged helix-like DNA-binding domain superfamily/Winged helix DNA-binding domain"/>
    <property type="match status" value="1"/>
</dbReference>
<keyword evidence="3" id="KW-0238">DNA-binding</keyword>
<dbReference type="AlphaFoldDB" id="A0A2A4AHC6"/>
<evidence type="ECO:0000256" key="4">
    <source>
        <dbReference type="ARBA" id="ARBA00023159"/>
    </source>
</evidence>
<evidence type="ECO:0000256" key="5">
    <source>
        <dbReference type="ARBA" id="ARBA00023163"/>
    </source>
</evidence>
<dbReference type="NCBIfam" id="TIGR03298">
    <property type="entry name" value="argP"/>
    <property type="match status" value="1"/>
</dbReference>
<comment type="similarity">
    <text evidence="1">Belongs to the LysR transcriptional regulatory family.</text>
</comment>
<evidence type="ECO:0000256" key="3">
    <source>
        <dbReference type="ARBA" id="ARBA00023125"/>
    </source>
</evidence>
<dbReference type="Pfam" id="PF00126">
    <property type="entry name" value="HTH_1"/>
    <property type="match status" value="1"/>
</dbReference>
<sequence>MNPVHLETLLVILEEGSFEVAAAVLGITPSAVSQRIKALEQKTGRILLHRSTPVTATEAGEILLQSARRMALLQAETDARLQARLARVPLTVAVNSDSLATWFKQVVRDVAKRGEVALRIRIEDEARSLAMLHRGDVLGAITREHAPVSGCESTYLGSLRYFAVAAPSLAEGFESWETMPLVGYGPNDQILDDAMRERFIDSHVIRARVSQIPSSEGYLDAVRHGLGWGLVSELQARPLIDAGELKVLDDKPMDIDLYWQRWRLESEMLEHLTETVIAASSVLRQVPAGRAQDS</sequence>